<sequence length="243" mass="26813">MLHPTSLCSCFGLRWFMPTAVIPYKKNTPPNFLTLSREGFKARQAEDNIILDLPLYSMYPQARHNYIYKLLLRKILSVPPFYPLYPFKNRYYPSSCSIPVLPSMLACTMLTCSIPPLCSSIYLRGGQTFWSESHIGVAKLYGGPGREGCASPNSLAPAPYLPPPISRPLTAPLRIPGRSLSPDCPPGTLCPLSNSPAPLPRRSEQHVWQPHRLVGARSPAPQSAARAAEWLRGRRNSSGGGRG</sequence>
<accession>A0A8C3T027</accession>
<evidence type="ECO:0000256" key="1">
    <source>
        <dbReference type="SAM" id="MobiDB-lite"/>
    </source>
</evidence>
<reference evidence="2" key="2">
    <citation type="submission" date="2025-09" db="UniProtKB">
        <authorList>
            <consortium name="Ensembl"/>
        </authorList>
    </citation>
    <scope>IDENTIFICATION</scope>
</reference>
<reference evidence="2" key="1">
    <citation type="submission" date="2025-08" db="UniProtKB">
        <authorList>
            <consortium name="Ensembl"/>
        </authorList>
    </citation>
    <scope>IDENTIFICATION</scope>
</reference>
<feature type="region of interest" description="Disordered" evidence="1">
    <location>
        <begin position="212"/>
        <end position="243"/>
    </location>
</feature>
<proteinExistence type="predicted"/>
<keyword evidence="3" id="KW-1185">Reference proteome</keyword>
<protein>
    <submittedName>
        <fullName evidence="2">Uncharacterized protein</fullName>
    </submittedName>
</protein>
<dbReference type="Ensembl" id="ENSCSRT00000023813.1">
    <property type="protein sequence ID" value="ENSCSRP00000022817.1"/>
    <property type="gene ID" value="ENSCSRG00000017176.1"/>
</dbReference>
<dbReference type="AlphaFoldDB" id="A0A8C3T027"/>
<feature type="compositionally biased region" description="Low complexity" evidence="1">
    <location>
        <begin position="216"/>
        <end position="228"/>
    </location>
</feature>
<evidence type="ECO:0000313" key="2">
    <source>
        <dbReference type="Ensembl" id="ENSCSRP00000022817.1"/>
    </source>
</evidence>
<evidence type="ECO:0000313" key="3">
    <source>
        <dbReference type="Proteomes" id="UP000694403"/>
    </source>
</evidence>
<organism evidence="2 3">
    <name type="scientific">Chelydra serpentina</name>
    <name type="common">Snapping turtle</name>
    <name type="synonym">Testudo serpentina</name>
    <dbReference type="NCBI Taxonomy" id="8475"/>
    <lineage>
        <taxon>Eukaryota</taxon>
        <taxon>Metazoa</taxon>
        <taxon>Chordata</taxon>
        <taxon>Craniata</taxon>
        <taxon>Vertebrata</taxon>
        <taxon>Euteleostomi</taxon>
        <taxon>Archelosauria</taxon>
        <taxon>Testudinata</taxon>
        <taxon>Testudines</taxon>
        <taxon>Cryptodira</taxon>
        <taxon>Durocryptodira</taxon>
        <taxon>Americhelydia</taxon>
        <taxon>Chelydroidea</taxon>
        <taxon>Chelydridae</taxon>
        <taxon>Chelydra</taxon>
    </lineage>
</organism>
<dbReference type="Proteomes" id="UP000694403">
    <property type="component" value="Unplaced"/>
</dbReference>
<name>A0A8C3T027_CHESE</name>